<reference evidence="3 4" key="1">
    <citation type="journal article" date="2020" name="Genome Biol. Evol.">
        <title>Comparative genomics of strictly vertically transmitted, feminizing microsporidia endosymbionts of amphipod crustaceans.</title>
        <authorList>
            <person name="Cormier A."/>
            <person name="Chebbi M.A."/>
            <person name="Giraud I."/>
            <person name="Wattier R."/>
            <person name="Teixeira M."/>
            <person name="Gilbert C."/>
            <person name="Rigaud T."/>
            <person name="Cordaux R."/>
        </authorList>
    </citation>
    <scope>NUCLEOTIDE SEQUENCE [LARGE SCALE GENOMIC DNA]</scope>
    <source>
        <strain evidence="3 4">Ou3-Ou53</strain>
    </source>
</reference>
<dbReference type="GO" id="GO:0005525">
    <property type="term" value="F:GTP binding"/>
    <property type="evidence" value="ECO:0007669"/>
    <property type="project" value="UniProtKB-KW"/>
</dbReference>
<organism evidence="3 4">
    <name type="scientific">Nosema granulosis</name>
    <dbReference type="NCBI Taxonomy" id="83296"/>
    <lineage>
        <taxon>Eukaryota</taxon>
        <taxon>Fungi</taxon>
        <taxon>Fungi incertae sedis</taxon>
        <taxon>Microsporidia</taxon>
        <taxon>Nosematidae</taxon>
        <taxon>Nosema</taxon>
    </lineage>
</organism>
<evidence type="ECO:0000313" key="3">
    <source>
        <dbReference type="EMBL" id="KAF9763468.1"/>
    </source>
</evidence>
<dbReference type="SUPFAM" id="SSF52540">
    <property type="entry name" value="P-loop containing nucleoside triphosphate hydrolases"/>
    <property type="match status" value="1"/>
</dbReference>
<dbReference type="PROSITE" id="PS51421">
    <property type="entry name" value="RAS"/>
    <property type="match status" value="1"/>
</dbReference>
<proteinExistence type="predicted"/>
<dbReference type="Proteomes" id="UP000740883">
    <property type="component" value="Unassembled WGS sequence"/>
</dbReference>
<dbReference type="FunFam" id="3.40.50.300:FF:001447">
    <property type="entry name" value="Ras-related protein Rab-1B"/>
    <property type="match status" value="1"/>
</dbReference>
<comment type="caution">
    <text evidence="3">The sequence shown here is derived from an EMBL/GenBank/DDBJ whole genome shotgun (WGS) entry which is preliminary data.</text>
</comment>
<evidence type="ECO:0000256" key="1">
    <source>
        <dbReference type="ARBA" id="ARBA00022741"/>
    </source>
</evidence>
<dbReference type="InterPro" id="IPR050227">
    <property type="entry name" value="Rab"/>
</dbReference>
<gene>
    <name evidence="3" type="primary">rab-6.2</name>
    <name evidence="3" type="ORF">NGRA_1239</name>
</gene>
<dbReference type="GO" id="GO:0003924">
    <property type="term" value="F:GTPase activity"/>
    <property type="evidence" value="ECO:0007669"/>
    <property type="project" value="InterPro"/>
</dbReference>
<dbReference type="PRINTS" id="PR00449">
    <property type="entry name" value="RASTRNSFRMNG"/>
</dbReference>
<dbReference type="NCBIfam" id="TIGR00231">
    <property type="entry name" value="small_GTP"/>
    <property type="match status" value="1"/>
</dbReference>
<dbReference type="Pfam" id="PF00071">
    <property type="entry name" value="Ras"/>
    <property type="match status" value="1"/>
</dbReference>
<dbReference type="InterPro" id="IPR001806">
    <property type="entry name" value="Small_GTPase"/>
</dbReference>
<dbReference type="InterPro" id="IPR027417">
    <property type="entry name" value="P-loop_NTPase"/>
</dbReference>
<dbReference type="SMART" id="SM00175">
    <property type="entry name" value="RAB"/>
    <property type="match status" value="1"/>
</dbReference>
<evidence type="ECO:0000313" key="4">
    <source>
        <dbReference type="Proteomes" id="UP000740883"/>
    </source>
</evidence>
<dbReference type="CDD" id="cd00154">
    <property type="entry name" value="Rab"/>
    <property type="match status" value="1"/>
</dbReference>
<keyword evidence="2" id="KW-0342">GTP-binding</keyword>
<dbReference type="SMART" id="SM00173">
    <property type="entry name" value="RAS"/>
    <property type="match status" value="1"/>
</dbReference>
<dbReference type="EMBL" id="SBJO01000073">
    <property type="protein sequence ID" value="KAF9763468.1"/>
    <property type="molecule type" value="Genomic_DNA"/>
</dbReference>
<dbReference type="Gene3D" id="3.40.50.300">
    <property type="entry name" value="P-loop containing nucleotide triphosphate hydrolases"/>
    <property type="match status" value="1"/>
</dbReference>
<dbReference type="PROSITE" id="PS51419">
    <property type="entry name" value="RAB"/>
    <property type="match status" value="1"/>
</dbReference>
<dbReference type="OrthoDB" id="9989112at2759"/>
<name>A0A9P6H243_9MICR</name>
<protein>
    <submittedName>
        <fullName evidence="3">Ras-related protein Rab-6.2</fullName>
    </submittedName>
</protein>
<evidence type="ECO:0000256" key="2">
    <source>
        <dbReference type="ARBA" id="ARBA00023134"/>
    </source>
</evidence>
<sequence>MSQYLHQKVEKSYGPTIGLDFVSTTITVCGHRARLQLWDTAGQERFNSIIPNYTRNSFLTIIVFDLTDNSSFERINYWINDLVRINDPNHKIKVLIVGNKSDLVSEDTRKEFRELGEKKAKEHGGLYVETCAMKYEGIKELIDALNSLIEDDILNHTEEEESNKETIMLERTGRSSCCGGVSKKI</sequence>
<dbReference type="PANTHER" id="PTHR47977">
    <property type="entry name" value="RAS-RELATED PROTEIN RAB"/>
    <property type="match status" value="1"/>
</dbReference>
<keyword evidence="1" id="KW-0547">Nucleotide-binding</keyword>
<dbReference type="InterPro" id="IPR005225">
    <property type="entry name" value="Small_GTP-bd"/>
</dbReference>
<accession>A0A9P6H243</accession>
<dbReference type="AlphaFoldDB" id="A0A9P6H243"/>
<keyword evidence="4" id="KW-1185">Reference proteome</keyword>
<dbReference type="SMART" id="SM00174">
    <property type="entry name" value="RHO"/>
    <property type="match status" value="1"/>
</dbReference>